<dbReference type="GO" id="GO:0022857">
    <property type="term" value="F:transmembrane transporter activity"/>
    <property type="evidence" value="ECO:0007669"/>
    <property type="project" value="InterPro"/>
</dbReference>
<dbReference type="SUPFAM" id="SSF50331">
    <property type="entry name" value="MOP-like"/>
    <property type="match status" value="1"/>
</dbReference>
<dbReference type="InterPro" id="IPR008995">
    <property type="entry name" value="Mo/tungstate-bd_C_term_dom"/>
</dbReference>
<evidence type="ECO:0000259" key="1">
    <source>
        <dbReference type="Pfam" id="PF08402"/>
    </source>
</evidence>
<gene>
    <name evidence="2" type="ORF">LCGC14_1975590</name>
</gene>
<comment type="caution">
    <text evidence="2">The sequence shown here is derived from an EMBL/GenBank/DDBJ whole genome shotgun (WGS) entry which is preliminary data.</text>
</comment>
<proteinExistence type="predicted"/>
<feature type="domain" description="Transport-associated OB type 2" evidence="1">
    <location>
        <begin position="18"/>
        <end position="98"/>
    </location>
</feature>
<dbReference type="EMBL" id="LAZR01022001">
    <property type="protein sequence ID" value="KKL83358.1"/>
    <property type="molecule type" value="Genomic_DNA"/>
</dbReference>
<reference evidence="2" key="1">
    <citation type="journal article" date="2015" name="Nature">
        <title>Complex archaea that bridge the gap between prokaryotes and eukaryotes.</title>
        <authorList>
            <person name="Spang A."/>
            <person name="Saw J.H."/>
            <person name="Jorgensen S.L."/>
            <person name="Zaremba-Niedzwiedzka K."/>
            <person name="Martijn J."/>
            <person name="Lind A.E."/>
            <person name="van Eijk R."/>
            <person name="Schleper C."/>
            <person name="Guy L."/>
            <person name="Ettema T.J."/>
        </authorList>
    </citation>
    <scope>NUCLEOTIDE SEQUENCE</scope>
</reference>
<evidence type="ECO:0000313" key="2">
    <source>
        <dbReference type="EMBL" id="KKL83358.1"/>
    </source>
</evidence>
<dbReference type="Pfam" id="PF08402">
    <property type="entry name" value="TOBE_2"/>
    <property type="match status" value="1"/>
</dbReference>
<protein>
    <recommendedName>
        <fullName evidence="1">Transport-associated OB type 2 domain-containing protein</fullName>
    </recommendedName>
</protein>
<sequence>DITVATTASHEIGQKLSVALRPEKIGLGAGPEGDADNTLQGHVDEIAYMGNLTVYQVRLTTGRRVRVSQANLTRSAGGPVALHAPVCLQWSAAAGFVLAP</sequence>
<dbReference type="AlphaFoldDB" id="A0A0F9FAX0"/>
<dbReference type="GO" id="GO:0005524">
    <property type="term" value="F:ATP binding"/>
    <property type="evidence" value="ECO:0007669"/>
    <property type="project" value="InterPro"/>
</dbReference>
<dbReference type="InterPro" id="IPR013611">
    <property type="entry name" value="Transp-assoc_OB_typ2"/>
</dbReference>
<accession>A0A0F9FAX0</accession>
<name>A0A0F9FAX0_9ZZZZ</name>
<dbReference type="GO" id="GO:0043190">
    <property type="term" value="C:ATP-binding cassette (ABC) transporter complex"/>
    <property type="evidence" value="ECO:0007669"/>
    <property type="project" value="InterPro"/>
</dbReference>
<organism evidence="2">
    <name type="scientific">marine sediment metagenome</name>
    <dbReference type="NCBI Taxonomy" id="412755"/>
    <lineage>
        <taxon>unclassified sequences</taxon>
        <taxon>metagenomes</taxon>
        <taxon>ecological metagenomes</taxon>
    </lineage>
</organism>
<feature type="non-terminal residue" evidence="2">
    <location>
        <position position="1"/>
    </location>
</feature>